<comment type="caution">
    <text evidence="1">The sequence shown here is derived from an EMBL/GenBank/DDBJ whole genome shotgun (WGS) entry which is preliminary data.</text>
</comment>
<gene>
    <name evidence="1" type="ORF">NDU88_004448</name>
</gene>
<dbReference type="AlphaFoldDB" id="A0AAV7VKF8"/>
<sequence length="87" mass="9301">MCYLLEAATSRAETWGSPVISCGERRSGRQGQDCPLERNPECLRKDAGGLLSSKAWGSGCSALEEKPWATVPASRGSRSAEIEKMAA</sequence>
<keyword evidence="2" id="KW-1185">Reference proteome</keyword>
<reference evidence="1" key="1">
    <citation type="journal article" date="2022" name="bioRxiv">
        <title>Sequencing and chromosome-scale assembly of the giantPleurodeles waltlgenome.</title>
        <authorList>
            <person name="Brown T."/>
            <person name="Elewa A."/>
            <person name="Iarovenko S."/>
            <person name="Subramanian E."/>
            <person name="Araus A.J."/>
            <person name="Petzold A."/>
            <person name="Susuki M."/>
            <person name="Suzuki K.-i.T."/>
            <person name="Hayashi T."/>
            <person name="Toyoda A."/>
            <person name="Oliveira C."/>
            <person name="Osipova E."/>
            <person name="Leigh N.D."/>
            <person name="Simon A."/>
            <person name="Yun M.H."/>
        </authorList>
    </citation>
    <scope>NUCLEOTIDE SEQUENCE</scope>
    <source>
        <strain evidence="1">20211129_DDA</strain>
        <tissue evidence="1">Liver</tissue>
    </source>
</reference>
<proteinExistence type="predicted"/>
<dbReference type="EMBL" id="JANPWB010000003">
    <property type="protein sequence ID" value="KAJ1200627.1"/>
    <property type="molecule type" value="Genomic_DNA"/>
</dbReference>
<organism evidence="1 2">
    <name type="scientific">Pleurodeles waltl</name>
    <name type="common">Iberian ribbed newt</name>
    <dbReference type="NCBI Taxonomy" id="8319"/>
    <lineage>
        <taxon>Eukaryota</taxon>
        <taxon>Metazoa</taxon>
        <taxon>Chordata</taxon>
        <taxon>Craniata</taxon>
        <taxon>Vertebrata</taxon>
        <taxon>Euteleostomi</taxon>
        <taxon>Amphibia</taxon>
        <taxon>Batrachia</taxon>
        <taxon>Caudata</taxon>
        <taxon>Salamandroidea</taxon>
        <taxon>Salamandridae</taxon>
        <taxon>Pleurodelinae</taxon>
        <taxon>Pleurodeles</taxon>
    </lineage>
</organism>
<protein>
    <submittedName>
        <fullName evidence="1">Uncharacterized protein</fullName>
    </submittedName>
</protein>
<accession>A0AAV7VKF8</accession>
<name>A0AAV7VKF8_PLEWA</name>
<dbReference type="Proteomes" id="UP001066276">
    <property type="component" value="Chromosome 2_1"/>
</dbReference>
<evidence type="ECO:0000313" key="2">
    <source>
        <dbReference type="Proteomes" id="UP001066276"/>
    </source>
</evidence>
<evidence type="ECO:0000313" key="1">
    <source>
        <dbReference type="EMBL" id="KAJ1200627.1"/>
    </source>
</evidence>